<evidence type="ECO:0008006" key="3">
    <source>
        <dbReference type="Google" id="ProtNLM"/>
    </source>
</evidence>
<dbReference type="EMBL" id="NIRS01000004">
    <property type="protein sequence ID" value="PPK37617.1"/>
    <property type="molecule type" value="Genomic_DNA"/>
</dbReference>
<name>A0A2S6FJK2_9PSED</name>
<accession>A0A2S6FJK2</accession>
<keyword evidence="2" id="KW-1185">Reference proteome</keyword>
<comment type="caution">
    <text evidence="1">The sequence shown here is derived from an EMBL/GenBank/DDBJ whole genome shotgun (WGS) entry which is preliminary data.</text>
</comment>
<dbReference type="SUPFAM" id="SSF81901">
    <property type="entry name" value="HCP-like"/>
    <property type="match status" value="1"/>
</dbReference>
<dbReference type="PANTHER" id="PTHR11102">
    <property type="entry name" value="SEL-1-LIKE PROTEIN"/>
    <property type="match status" value="1"/>
</dbReference>
<sequence length="213" mass="23434">MINRKAVRMSPDEKVFQFLDALLPDAESMRFVESRSPCVADADIGMPSLRVLKAPVDGNLAYLTIKAASPLVTMVDPALLRILYRSLRDDALASDPDALNDLGWLWINGRRVPFDSVLARRLFKLAYVLGSGEAAFNLGEQAWYGRGMCVNQDLAASYYEQAYERGVTCAAQALGRLHEKGMDGQAPDFAKATHWYRLAAGAAFASGEKCYGF</sequence>
<dbReference type="InterPro" id="IPR050767">
    <property type="entry name" value="Sel1_AlgK"/>
</dbReference>
<gene>
    <name evidence="1" type="ORF">CD175_15175</name>
</gene>
<evidence type="ECO:0000313" key="2">
    <source>
        <dbReference type="Proteomes" id="UP000238541"/>
    </source>
</evidence>
<dbReference type="SMART" id="SM00671">
    <property type="entry name" value="SEL1"/>
    <property type="match status" value="3"/>
</dbReference>
<dbReference type="InterPro" id="IPR006597">
    <property type="entry name" value="Sel1-like"/>
</dbReference>
<proteinExistence type="predicted"/>
<evidence type="ECO:0000313" key="1">
    <source>
        <dbReference type="EMBL" id="PPK37617.1"/>
    </source>
</evidence>
<dbReference type="InterPro" id="IPR011990">
    <property type="entry name" value="TPR-like_helical_dom_sf"/>
</dbReference>
<dbReference type="PANTHER" id="PTHR11102:SF160">
    <property type="entry name" value="ERAD-ASSOCIATED E3 UBIQUITIN-PROTEIN LIGASE COMPONENT HRD3"/>
    <property type="match status" value="1"/>
</dbReference>
<reference evidence="2" key="1">
    <citation type="submission" date="2017-06" db="EMBL/GenBank/DDBJ databases">
        <authorList>
            <person name="Furmanczyk E.M."/>
        </authorList>
    </citation>
    <scope>NUCLEOTIDE SEQUENCE [LARGE SCALE GENOMIC DNA]</scope>
    <source>
        <strain evidence="2">AP3_16</strain>
    </source>
</reference>
<dbReference type="AlphaFoldDB" id="A0A2S6FJK2"/>
<dbReference type="Pfam" id="PF08238">
    <property type="entry name" value="Sel1"/>
    <property type="match status" value="3"/>
</dbReference>
<dbReference type="Proteomes" id="UP000238541">
    <property type="component" value="Unassembled WGS sequence"/>
</dbReference>
<dbReference type="Gene3D" id="1.25.40.10">
    <property type="entry name" value="Tetratricopeptide repeat domain"/>
    <property type="match status" value="1"/>
</dbReference>
<organism evidence="1 2">
    <name type="scientific">Pseudomonas laurylsulfatiphila</name>
    <dbReference type="NCBI Taxonomy" id="2011015"/>
    <lineage>
        <taxon>Bacteria</taxon>
        <taxon>Pseudomonadati</taxon>
        <taxon>Pseudomonadota</taxon>
        <taxon>Gammaproteobacteria</taxon>
        <taxon>Pseudomonadales</taxon>
        <taxon>Pseudomonadaceae</taxon>
        <taxon>Pseudomonas</taxon>
    </lineage>
</organism>
<protein>
    <recommendedName>
        <fullName evidence="3">Sel1 repeat family protein</fullName>
    </recommendedName>
</protein>